<protein>
    <recommendedName>
        <fullName evidence="4">DUF4199 domain-containing protein</fullName>
    </recommendedName>
</protein>
<dbReference type="STRING" id="651661.SAMN05660293_02662"/>
<feature type="transmembrane region" description="Helical" evidence="1">
    <location>
        <begin position="75"/>
        <end position="98"/>
    </location>
</feature>
<keyword evidence="3" id="KW-1185">Reference proteome</keyword>
<dbReference type="PROSITE" id="PS51257">
    <property type="entry name" value="PROKAR_LIPOPROTEIN"/>
    <property type="match status" value="1"/>
</dbReference>
<dbReference type="Pfam" id="PF13858">
    <property type="entry name" value="DUF4199"/>
    <property type="match status" value="1"/>
</dbReference>
<dbReference type="RefSeq" id="WP_082215119.1">
    <property type="nucleotide sequence ID" value="NZ_FUZA01000002.1"/>
</dbReference>
<reference evidence="3" key="1">
    <citation type="submission" date="2017-02" db="EMBL/GenBank/DDBJ databases">
        <authorList>
            <person name="Varghese N."/>
            <person name="Submissions S."/>
        </authorList>
    </citation>
    <scope>NUCLEOTIDE SEQUENCE [LARGE SCALE GENOMIC DNA]</scope>
    <source>
        <strain evidence="3">DSM 22270</strain>
    </source>
</reference>
<accession>A0A1T5EPL0</accession>
<dbReference type="AlphaFoldDB" id="A0A1T5EPL0"/>
<dbReference type="EMBL" id="FUZA01000002">
    <property type="protein sequence ID" value="SKB85846.1"/>
    <property type="molecule type" value="Genomic_DNA"/>
</dbReference>
<organism evidence="2 3">
    <name type="scientific">Dyadobacter psychrophilus</name>
    <dbReference type="NCBI Taxonomy" id="651661"/>
    <lineage>
        <taxon>Bacteria</taxon>
        <taxon>Pseudomonadati</taxon>
        <taxon>Bacteroidota</taxon>
        <taxon>Cytophagia</taxon>
        <taxon>Cytophagales</taxon>
        <taxon>Spirosomataceae</taxon>
        <taxon>Dyadobacter</taxon>
    </lineage>
</organism>
<evidence type="ECO:0000313" key="3">
    <source>
        <dbReference type="Proteomes" id="UP000190897"/>
    </source>
</evidence>
<dbReference type="OrthoDB" id="6384283at2"/>
<sequence>MKKIILVCGLISGIIVSVFMVSSIAACYSSSDFEGNMLLGYAAMLLSFSLIFVGVKNFRDKYSGGSVTFGKAFQIGLLITLIASTVYVIVWLIDYYLFVPEFMERYTTHVMRELQREGATAQELQEKSLEMEGYREMYKSPLMIILFTYAEILPVGLVVSLLSALILKKKPSQPLPAI</sequence>
<keyword evidence="1" id="KW-0812">Transmembrane</keyword>
<evidence type="ECO:0008006" key="4">
    <source>
        <dbReference type="Google" id="ProtNLM"/>
    </source>
</evidence>
<keyword evidence="1" id="KW-0472">Membrane</keyword>
<dbReference type="InterPro" id="IPR025250">
    <property type="entry name" value="DUF4199"/>
</dbReference>
<name>A0A1T5EPL0_9BACT</name>
<proteinExistence type="predicted"/>
<evidence type="ECO:0000313" key="2">
    <source>
        <dbReference type="EMBL" id="SKB85846.1"/>
    </source>
</evidence>
<evidence type="ECO:0000256" key="1">
    <source>
        <dbReference type="SAM" id="Phobius"/>
    </source>
</evidence>
<feature type="transmembrane region" description="Helical" evidence="1">
    <location>
        <begin position="37"/>
        <end position="55"/>
    </location>
</feature>
<feature type="transmembrane region" description="Helical" evidence="1">
    <location>
        <begin position="142"/>
        <end position="167"/>
    </location>
</feature>
<dbReference type="Proteomes" id="UP000190897">
    <property type="component" value="Unassembled WGS sequence"/>
</dbReference>
<gene>
    <name evidence="2" type="ORF">SAMN05660293_02662</name>
</gene>
<keyword evidence="1" id="KW-1133">Transmembrane helix</keyword>